<organism evidence="1 2">
    <name type="scientific">Exidia glandulosa HHB12029</name>
    <dbReference type="NCBI Taxonomy" id="1314781"/>
    <lineage>
        <taxon>Eukaryota</taxon>
        <taxon>Fungi</taxon>
        <taxon>Dikarya</taxon>
        <taxon>Basidiomycota</taxon>
        <taxon>Agaricomycotina</taxon>
        <taxon>Agaricomycetes</taxon>
        <taxon>Auriculariales</taxon>
        <taxon>Exidiaceae</taxon>
        <taxon>Exidia</taxon>
    </lineage>
</organism>
<evidence type="ECO:0000313" key="2">
    <source>
        <dbReference type="Proteomes" id="UP000077266"/>
    </source>
</evidence>
<accession>A0A165QGQ7</accession>
<dbReference type="EMBL" id="KV425883">
    <property type="protein sequence ID" value="KZW03592.1"/>
    <property type="molecule type" value="Genomic_DNA"/>
</dbReference>
<name>A0A165QGQ7_EXIGL</name>
<sequence length="243" mass="26874">MPTSSKILLNWIFPGRGCSLLLNRHETCKQGEILGTVCKDGVLAFKHSVASNCIHELFTRLKDHYTAVSVCTGGSLCTGIGFIPGEDIYVWGNILMCTVLVQDYESKDSRVADWVQFAHAHHLARRCVSFLASRCDRPMRHTYDVRLGRNERCVELEIDGKGRPSIQLAVNHRDCDNHESISTEDNGPCIAPGKVAFSRVVTSRLKPQSAQISFTHYVSQHGTMSAGVYDLREPNLVAANSAA</sequence>
<dbReference type="Proteomes" id="UP000077266">
    <property type="component" value="Unassembled WGS sequence"/>
</dbReference>
<dbReference type="AlphaFoldDB" id="A0A165QGQ7"/>
<protein>
    <submittedName>
        <fullName evidence="1">Uncharacterized protein</fullName>
    </submittedName>
</protein>
<dbReference type="InParanoid" id="A0A165QGQ7"/>
<proteinExistence type="predicted"/>
<evidence type="ECO:0000313" key="1">
    <source>
        <dbReference type="EMBL" id="KZW03592.1"/>
    </source>
</evidence>
<reference evidence="1 2" key="1">
    <citation type="journal article" date="2016" name="Mol. Biol. Evol.">
        <title>Comparative Genomics of Early-Diverging Mushroom-Forming Fungi Provides Insights into the Origins of Lignocellulose Decay Capabilities.</title>
        <authorList>
            <person name="Nagy L.G."/>
            <person name="Riley R."/>
            <person name="Tritt A."/>
            <person name="Adam C."/>
            <person name="Daum C."/>
            <person name="Floudas D."/>
            <person name="Sun H."/>
            <person name="Yadav J.S."/>
            <person name="Pangilinan J."/>
            <person name="Larsson K.H."/>
            <person name="Matsuura K."/>
            <person name="Barry K."/>
            <person name="Labutti K."/>
            <person name="Kuo R."/>
            <person name="Ohm R.A."/>
            <person name="Bhattacharya S.S."/>
            <person name="Shirouzu T."/>
            <person name="Yoshinaga Y."/>
            <person name="Martin F.M."/>
            <person name="Grigoriev I.V."/>
            <person name="Hibbett D.S."/>
        </authorList>
    </citation>
    <scope>NUCLEOTIDE SEQUENCE [LARGE SCALE GENOMIC DNA]</scope>
    <source>
        <strain evidence="1 2">HHB12029</strain>
    </source>
</reference>
<keyword evidence="2" id="KW-1185">Reference proteome</keyword>
<gene>
    <name evidence="1" type="ORF">EXIGLDRAFT_695966</name>
</gene>